<evidence type="ECO:0000313" key="2">
    <source>
        <dbReference type="EMBL" id="CAF9908172.1"/>
    </source>
</evidence>
<proteinExistence type="predicted"/>
<feature type="region of interest" description="Disordered" evidence="1">
    <location>
        <begin position="29"/>
        <end position="124"/>
    </location>
</feature>
<accession>A0A8H3ELN4</accession>
<feature type="compositionally biased region" description="Acidic residues" evidence="1">
    <location>
        <begin position="288"/>
        <end position="311"/>
    </location>
</feature>
<protein>
    <submittedName>
        <fullName evidence="2">Uncharacterized protein</fullName>
    </submittedName>
</protein>
<feature type="region of interest" description="Disordered" evidence="1">
    <location>
        <begin position="318"/>
        <end position="337"/>
    </location>
</feature>
<sequence>MSEEQDLLTKISLITNQISMHKTITNSQSLEHPAYDQATTTSSPLYGSRQLAPRGSTSWRLPRSTPYARARGRGGRMSSTHRNRVLILNNATDATQNTNSQSSPGLPATEEGSSKEGVNGSASWVSKRDRHMQLINTSIYDKEKQLRRKAMNETIRKKALAGEHREKARIAKHLQSIMTYPGKSAAVPTSTELVNYEILINGVRFRVMNGGSKLSRILDVSNSAHSTPKQADVGGVIFYRSKNGNLYRSGLVKAKRKSGAARKIDKPCKHFTANGNTMKENFGKSADEESDLSSDEGDYDEIDSDDVDSDGIEEHMIDAPDLDEAHALSQQQDFVRF</sequence>
<dbReference type="OrthoDB" id="410307at2759"/>
<feature type="compositionally biased region" description="Basic residues" evidence="1">
    <location>
        <begin position="70"/>
        <end position="84"/>
    </location>
</feature>
<feature type="compositionally biased region" description="Polar residues" evidence="1">
    <location>
        <begin position="328"/>
        <end position="337"/>
    </location>
</feature>
<dbReference type="AlphaFoldDB" id="A0A8H3ELN4"/>
<feature type="region of interest" description="Disordered" evidence="1">
    <location>
        <begin position="275"/>
        <end position="313"/>
    </location>
</feature>
<evidence type="ECO:0000313" key="3">
    <source>
        <dbReference type="Proteomes" id="UP000664521"/>
    </source>
</evidence>
<dbReference type="Proteomes" id="UP000664521">
    <property type="component" value="Unassembled WGS sequence"/>
</dbReference>
<reference evidence="2" key="1">
    <citation type="submission" date="2021-03" db="EMBL/GenBank/DDBJ databases">
        <authorList>
            <person name="Tagirdzhanova G."/>
        </authorList>
    </citation>
    <scope>NUCLEOTIDE SEQUENCE</scope>
</reference>
<gene>
    <name evidence="2" type="ORF">HETSPECPRED_008007</name>
</gene>
<keyword evidence="3" id="KW-1185">Reference proteome</keyword>
<name>A0A8H3ELN4_9LECA</name>
<evidence type="ECO:0000256" key="1">
    <source>
        <dbReference type="SAM" id="MobiDB-lite"/>
    </source>
</evidence>
<dbReference type="EMBL" id="CAJPDS010000006">
    <property type="protein sequence ID" value="CAF9908172.1"/>
    <property type="molecule type" value="Genomic_DNA"/>
</dbReference>
<organism evidence="2 3">
    <name type="scientific">Heterodermia speciosa</name>
    <dbReference type="NCBI Taxonomy" id="116794"/>
    <lineage>
        <taxon>Eukaryota</taxon>
        <taxon>Fungi</taxon>
        <taxon>Dikarya</taxon>
        <taxon>Ascomycota</taxon>
        <taxon>Pezizomycotina</taxon>
        <taxon>Lecanoromycetes</taxon>
        <taxon>OSLEUM clade</taxon>
        <taxon>Lecanoromycetidae</taxon>
        <taxon>Caliciales</taxon>
        <taxon>Physciaceae</taxon>
        <taxon>Heterodermia</taxon>
    </lineage>
</organism>
<feature type="compositionally biased region" description="Polar residues" evidence="1">
    <location>
        <begin position="89"/>
        <end position="104"/>
    </location>
</feature>
<comment type="caution">
    <text evidence="2">The sequence shown here is derived from an EMBL/GenBank/DDBJ whole genome shotgun (WGS) entry which is preliminary data.</text>
</comment>